<name>A0AAV6SZL7_SOLSE</name>
<evidence type="ECO:0000313" key="2">
    <source>
        <dbReference type="Proteomes" id="UP000693946"/>
    </source>
</evidence>
<reference evidence="1 2" key="1">
    <citation type="journal article" date="2021" name="Sci. Rep.">
        <title>Chromosome anchoring in Senegalese sole (Solea senegalensis) reveals sex-associated markers and genome rearrangements in flatfish.</title>
        <authorList>
            <person name="Guerrero-Cozar I."/>
            <person name="Gomez-Garrido J."/>
            <person name="Berbel C."/>
            <person name="Martinez-Blanch J.F."/>
            <person name="Alioto T."/>
            <person name="Claros M.G."/>
            <person name="Gagnaire P.A."/>
            <person name="Manchado M."/>
        </authorList>
    </citation>
    <scope>NUCLEOTIDE SEQUENCE [LARGE SCALE GENOMIC DNA]</scope>
    <source>
        <strain evidence="1">Sse05_10M</strain>
    </source>
</reference>
<organism evidence="1 2">
    <name type="scientific">Solea senegalensis</name>
    <name type="common">Senegalese sole</name>
    <dbReference type="NCBI Taxonomy" id="28829"/>
    <lineage>
        <taxon>Eukaryota</taxon>
        <taxon>Metazoa</taxon>
        <taxon>Chordata</taxon>
        <taxon>Craniata</taxon>
        <taxon>Vertebrata</taxon>
        <taxon>Euteleostomi</taxon>
        <taxon>Actinopterygii</taxon>
        <taxon>Neopterygii</taxon>
        <taxon>Teleostei</taxon>
        <taxon>Neoteleostei</taxon>
        <taxon>Acanthomorphata</taxon>
        <taxon>Carangaria</taxon>
        <taxon>Pleuronectiformes</taxon>
        <taxon>Pleuronectoidei</taxon>
        <taxon>Soleidae</taxon>
        <taxon>Solea</taxon>
    </lineage>
</organism>
<proteinExistence type="predicted"/>
<gene>
    <name evidence="1" type="ORF">JOB18_024912</name>
</gene>
<evidence type="ECO:0000313" key="1">
    <source>
        <dbReference type="EMBL" id="KAG7522543.1"/>
    </source>
</evidence>
<comment type="caution">
    <text evidence="1">The sequence shown here is derived from an EMBL/GenBank/DDBJ whole genome shotgun (WGS) entry which is preliminary data.</text>
</comment>
<dbReference type="Proteomes" id="UP000693946">
    <property type="component" value="Linkage Group LG10"/>
</dbReference>
<sequence length="71" mass="7325">MSALCQRDFALYPGSDAPYLAPLLARPAICGEVSEEAPSAVTQPVILQGSCFICGHTTADTATSTIGSKHS</sequence>
<accession>A0AAV6SZL7</accession>
<dbReference type="AlphaFoldDB" id="A0AAV6SZL7"/>
<dbReference type="EMBL" id="JAGKHQ010000002">
    <property type="protein sequence ID" value="KAG7522543.1"/>
    <property type="molecule type" value="Genomic_DNA"/>
</dbReference>
<keyword evidence="2" id="KW-1185">Reference proteome</keyword>
<protein>
    <submittedName>
        <fullName evidence="1">Uncharacterized protein</fullName>
    </submittedName>
</protein>